<protein>
    <recommendedName>
        <fullName evidence="8">ABC-type dipeptide transporter</fullName>
        <ecNumber evidence="8">7.4.2.9</ecNumber>
    </recommendedName>
</protein>
<evidence type="ECO:0000313" key="14">
    <source>
        <dbReference type="Proteomes" id="UP000032068"/>
    </source>
</evidence>
<evidence type="ECO:0000256" key="11">
    <source>
        <dbReference type="ARBA" id="ARBA00065473"/>
    </source>
</evidence>
<dbReference type="EMBL" id="JXQW01000024">
    <property type="protein sequence ID" value="KIQ01026.1"/>
    <property type="molecule type" value="Genomic_DNA"/>
</dbReference>
<dbReference type="PROSITE" id="PS50893">
    <property type="entry name" value="ABC_TRANSPORTER_2"/>
    <property type="match status" value="1"/>
</dbReference>
<dbReference type="InterPro" id="IPR050388">
    <property type="entry name" value="ABC_Ni/Peptide_Import"/>
</dbReference>
<evidence type="ECO:0000256" key="10">
    <source>
        <dbReference type="ARBA" id="ARBA00058018"/>
    </source>
</evidence>
<accession>A0A0D0JZ21</accession>
<dbReference type="Proteomes" id="UP000032068">
    <property type="component" value="Unassembled WGS sequence"/>
</dbReference>
<dbReference type="RefSeq" id="WP_042553604.1">
    <property type="nucleotide sequence ID" value="NZ_JXQW01000024.1"/>
</dbReference>
<dbReference type="OrthoDB" id="9802772at2"/>
<gene>
    <name evidence="13" type="ORF">RU08_09770</name>
</gene>
<evidence type="ECO:0000259" key="12">
    <source>
        <dbReference type="PROSITE" id="PS50893"/>
    </source>
</evidence>
<dbReference type="SUPFAM" id="SSF52540">
    <property type="entry name" value="P-loop containing nucleoside triphosphate hydrolases"/>
    <property type="match status" value="1"/>
</dbReference>
<keyword evidence="3" id="KW-0813">Transport</keyword>
<evidence type="ECO:0000256" key="1">
    <source>
        <dbReference type="ARBA" id="ARBA00004417"/>
    </source>
</evidence>
<comment type="catalytic activity">
    <reaction evidence="9">
        <text>a dipeptide(out) + ATP + H2O = a dipeptide(in) + ADP + phosphate + H(+)</text>
        <dbReference type="Rhea" id="RHEA:23120"/>
        <dbReference type="ChEBI" id="CHEBI:15377"/>
        <dbReference type="ChEBI" id="CHEBI:15378"/>
        <dbReference type="ChEBI" id="CHEBI:30616"/>
        <dbReference type="ChEBI" id="CHEBI:43474"/>
        <dbReference type="ChEBI" id="CHEBI:90799"/>
        <dbReference type="ChEBI" id="CHEBI:456216"/>
        <dbReference type="EC" id="7.4.2.9"/>
    </reaction>
</comment>
<dbReference type="InterPro" id="IPR027417">
    <property type="entry name" value="P-loop_NTPase"/>
</dbReference>
<reference evidence="13 14" key="1">
    <citation type="submission" date="2014-12" db="EMBL/GenBank/DDBJ databases">
        <title>16Stimator: statistical estimation of ribosomal gene copy numbers from draft genome assemblies.</title>
        <authorList>
            <person name="Perisin M.A."/>
            <person name="Vetter M."/>
            <person name="Gilbert J.A."/>
            <person name="Bergelson J."/>
        </authorList>
    </citation>
    <scope>NUCLEOTIDE SEQUENCE [LARGE SCALE GENOMIC DNA]</scope>
    <source>
        <strain evidence="13 14">MEJ086</strain>
    </source>
</reference>
<keyword evidence="4" id="KW-1003">Cell membrane</keyword>
<evidence type="ECO:0000256" key="5">
    <source>
        <dbReference type="ARBA" id="ARBA00022741"/>
    </source>
</evidence>
<dbReference type="PANTHER" id="PTHR43297">
    <property type="entry name" value="OLIGOPEPTIDE TRANSPORT ATP-BINDING PROTEIN APPD"/>
    <property type="match status" value="1"/>
</dbReference>
<evidence type="ECO:0000256" key="2">
    <source>
        <dbReference type="ARBA" id="ARBA00005417"/>
    </source>
</evidence>
<comment type="caution">
    <text evidence="13">The sequence shown here is derived from an EMBL/GenBank/DDBJ whole genome shotgun (WGS) entry which is preliminary data.</text>
</comment>
<comment type="function">
    <text evidence="10">Part of the ABC transporter DppABCDF involved in the uptake of various di/tripeptides. Is also involved in the uptake of phaseolotoxin, a toxic tripeptide inhibiting the enzyme ornithine carbamoyltransferase. Responsible for energy coupling to the transport system.</text>
</comment>
<keyword evidence="7" id="KW-0472">Membrane</keyword>
<evidence type="ECO:0000313" key="13">
    <source>
        <dbReference type="EMBL" id="KIQ01026.1"/>
    </source>
</evidence>
<proteinExistence type="inferred from homology"/>
<dbReference type="FunFam" id="3.40.50.300:FF:000016">
    <property type="entry name" value="Oligopeptide ABC transporter ATP-binding component"/>
    <property type="match status" value="1"/>
</dbReference>
<dbReference type="Pfam" id="PF00005">
    <property type="entry name" value="ABC_tran"/>
    <property type="match status" value="1"/>
</dbReference>
<evidence type="ECO:0000256" key="3">
    <source>
        <dbReference type="ARBA" id="ARBA00022448"/>
    </source>
</evidence>
<organism evidence="13 14">
    <name type="scientific">Pseudomonas fulva</name>
    <dbReference type="NCBI Taxonomy" id="47880"/>
    <lineage>
        <taxon>Bacteria</taxon>
        <taxon>Pseudomonadati</taxon>
        <taxon>Pseudomonadota</taxon>
        <taxon>Gammaproteobacteria</taxon>
        <taxon>Pseudomonadales</taxon>
        <taxon>Pseudomonadaceae</taxon>
        <taxon>Pseudomonas</taxon>
    </lineage>
</organism>
<evidence type="ECO:0000256" key="8">
    <source>
        <dbReference type="ARBA" id="ARBA00038852"/>
    </source>
</evidence>
<evidence type="ECO:0000256" key="6">
    <source>
        <dbReference type="ARBA" id="ARBA00022840"/>
    </source>
</evidence>
<dbReference type="AlphaFoldDB" id="A0A0D0JZ21"/>
<dbReference type="GO" id="GO:0055085">
    <property type="term" value="P:transmembrane transport"/>
    <property type="evidence" value="ECO:0007669"/>
    <property type="project" value="UniProtKB-ARBA"/>
</dbReference>
<dbReference type="CDD" id="cd03257">
    <property type="entry name" value="ABC_NikE_OppD_transporters"/>
    <property type="match status" value="1"/>
</dbReference>
<dbReference type="GO" id="GO:0005886">
    <property type="term" value="C:plasma membrane"/>
    <property type="evidence" value="ECO:0007669"/>
    <property type="project" value="UniProtKB-SubCell"/>
</dbReference>
<dbReference type="Gene3D" id="3.40.50.300">
    <property type="entry name" value="P-loop containing nucleotide triphosphate hydrolases"/>
    <property type="match status" value="1"/>
</dbReference>
<dbReference type="InterPro" id="IPR003593">
    <property type="entry name" value="AAA+_ATPase"/>
</dbReference>
<keyword evidence="6 13" id="KW-0067">ATP-binding</keyword>
<evidence type="ECO:0000256" key="4">
    <source>
        <dbReference type="ARBA" id="ARBA00022475"/>
    </source>
</evidence>
<evidence type="ECO:0000256" key="7">
    <source>
        <dbReference type="ARBA" id="ARBA00023136"/>
    </source>
</evidence>
<keyword evidence="5" id="KW-0547">Nucleotide-binding</keyword>
<dbReference type="PANTHER" id="PTHR43297:SF2">
    <property type="entry name" value="DIPEPTIDE TRANSPORT ATP-BINDING PROTEIN DPPD"/>
    <property type="match status" value="1"/>
</dbReference>
<sequence>MTDLLKVENLRVGFNGPRGQHEAVRGISFSLRAGEKLGIVGESGSGKSQTARALLQITARGGHVSASRMSFDGIDLIRADERQMQTIRGRRISMILQDPKFSLNPLKRVGEQIAETWRLHHPNAREQARQRSLAMLEAVQIREPQRVYELYPHQVSGGMGQRIMIAMMLITEPQLIIADEPTSALDVTVRRQFLSVLDELLARQGSSLLLISHDLDLVAGFCDRILVMYAGRIVERLAARDLHLARHPYTRALLASRPDLHSPQDWLTVPQRTPDWSRPLEEFDA</sequence>
<name>A0A0D0JZ21_9PSED</name>
<dbReference type="EC" id="7.4.2.9" evidence="8"/>
<dbReference type="GO" id="GO:0005524">
    <property type="term" value="F:ATP binding"/>
    <property type="evidence" value="ECO:0007669"/>
    <property type="project" value="UniProtKB-KW"/>
</dbReference>
<dbReference type="GO" id="GO:0016887">
    <property type="term" value="F:ATP hydrolysis activity"/>
    <property type="evidence" value="ECO:0007669"/>
    <property type="project" value="InterPro"/>
</dbReference>
<evidence type="ECO:0000256" key="9">
    <source>
        <dbReference type="ARBA" id="ARBA00047356"/>
    </source>
</evidence>
<feature type="domain" description="ABC transporter" evidence="12">
    <location>
        <begin position="5"/>
        <end position="255"/>
    </location>
</feature>
<comment type="similarity">
    <text evidence="2">Belongs to the ABC transporter superfamily.</text>
</comment>
<dbReference type="SMART" id="SM00382">
    <property type="entry name" value="AAA"/>
    <property type="match status" value="1"/>
</dbReference>
<dbReference type="InterPro" id="IPR003439">
    <property type="entry name" value="ABC_transporter-like_ATP-bd"/>
</dbReference>
<comment type="subcellular location">
    <subcellularLocation>
        <location evidence="1">Cell inner membrane</location>
        <topology evidence="1">Peripheral membrane protein</topology>
    </subcellularLocation>
</comment>
<comment type="subunit">
    <text evidence="11">The complex is composed of two ATP-binding proteins (DppD and DppF), two transmembrane proteins (DppB and DppC) and a solute-binding protein (DppA1-A5). Five orthologous SBPs (DppA1-A5) are present in P.aeruginosa, which increases the substrate specificity of the DppBCDF transporter.</text>
</comment>